<reference evidence="2" key="1">
    <citation type="submission" date="2018-03" db="EMBL/GenBank/DDBJ databases">
        <authorList>
            <person name="Guldener U."/>
        </authorList>
    </citation>
    <scope>NUCLEOTIDE SEQUENCE [LARGE SCALE GENOMIC DNA]</scope>
    <source>
        <strain evidence="2">ATCC34888</strain>
    </source>
</reference>
<feature type="region of interest" description="Disordered" evidence="1">
    <location>
        <begin position="1"/>
        <end position="71"/>
    </location>
</feature>
<keyword evidence="3" id="KW-1185">Reference proteome</keyword>
<evidence type="ECO:0000256" key="1">
    <source>
        <dbReference type="SAM" id="MobiDB-lite"/>
    </source>
</evidence>
<feature type="compositionally biased region" description="Low complexity" evidence="1">
    <location>
        <begin position="37"/>
        <end position="48"/>
    </location>
</feature>
<name>A0A5C3FHW7_PSEA2</name>
<dbReference type="AlphaFoldDB" id="A0A5C3FHW7"/>
<proteinExistence type="predicted"/>
<dbReference type="OrthoDB" id="10444487at2759"/>
<comment type="caution">
    <text evidence="2">The sequence shown here is derived from an EMBL/GenBank/DDBJ whole genome shotgun (WGS) entry which is preliminary data.</text>
</comment>
<dbReference type="Proteomes" id="UP000325008">
    <property type="component" value="Unassembled WGS sequence"/>
</dbReference>
<organism evidence="2 3">
    <name type="scientific">Pseudozyma antarctica</name>
    <name type="common">Yeast</name>
    <name type="synonym">Candida antarctica</name>
    <dbReference type="NCBI Taxonomy" id="84753"/>
    <lineage>
        <taxon>Eukaryota</taxon>
        <taxon>Fungi</taxon>
        <taxon>Dikarya</taxon>
        <taxon>Basidiomycota</taxon>
        <taxon>Ustilaginomycotina</taxon>
        <taxon>Ustilaginomycetes</taxon>
        <taxon>Ustilaginales</taxon>
        <taxon>Ustilaginaceae</taxon>
        <taxon>Moesziomyces</taxon>
    </lineage>
</organism>
<gene>
    <name evidence="2" type="ORF">PSANT_01629</name>
</gene>
<protein>
    <submittedName>
        <fullName evidence="2">Uncharacterized protein</fullName>
    </submittedName>
</protein>
<dbReference type="EMBL" id="OOIQ01000003">
    <property type="protein sequence ID" value="SPO43944.1"/>
    <property type="molecule type" value="Genomic_DNA"/>
</dbReference>
<evidence type="ECO:0000313" key="2">
    <source>
        <dbReference type="EMBL" id="SPO43944.1"/>
    </source>
</evidence>
<accession>A0A5C3FHW7</accession>
<sequence>MAGRVYMDIGPDGRWRVIERPPTTIPRPPPPSFAGVSRRTSSSPSPSHRSPDAAATQAASPLQPQHDGNLDLASAVLSPSAASTRAFDTMVQGHQAPTDDEKVAAYDEIWDILGDFYTELEWLGPSANDQQLLSAFARNWQRIWDTMPFSFDWDKGIRRP</sequence>
<evidence type="ECO:0000313" key="3">
    <source>
        <dbReference type="Proteomes" id="UP000325008"/>
    </source>
</evidence>
<feature type="compositionally biased region" description="Pro residues" evidence="1">
    <location>
        <begin position="23"/>
        <end position="32"/>
    </location>
</feature>